<evidence type="ECO:0000256" key="7">
    <source>
        <dbReference type="ARBA" id="ARBA00057608"/>
    </source>
</evidence>
<evidence type="ECO:0000313" key="10">
    <source>
        <dbReference type="EMBL" id="RXR34091.1"/>
    </source>
</evidence>
<gene>
    <name evidence="10" type="ORF">EQG68_03380</name>
</gene>
<evidence type="ECO:0000256" key="9">
    <source>
        <dbReference type="PIRSR" id="PIRSR604597-1"/>
    </source>
</evidence>
<feature type="binding site" evidence="9">
    <location>
        <position position="7"/>
    </location>
    <ligand>
        <name>Zn(2+)</name>
        <dbReference type="ChEBI" id="CHEBI:29105"/>
    </ligand>
</feature>
<keyword evidence="1 9" id="KW-0479">Metal-binding</keyword>
<dbReference type="AlphaFoldDB" id="A0A4Q1KV02"/>
<keyword evidence="2" id="KW-0227">DNA damage</keyword>
<protein>
    <recommendedName>
        <fullName evidence="8">DNA-3-methyladenine glycosylase I</fullName>
        <ecNumber evidence="8">3.2.2.20</ecNumber>
    </recommendedName>
</protein>
<evidence type="ECO:0000256" key="8">
    <source>
        <dbReference type="ARBA" id="ARBA00066766"/>
    </source>
</evidence>
<dbReference type="FunFam" id="1.10.340.30:FF:000009">
    <property type="entry name" value="DNA-3-methyladenine glycosylase I"/>
    <property type="match status" value="1"/>
</dbReference>
<dbReference type="InterPro" id="IPR004597">
    <property type="entry name" value="Tag"/>
</dbReference>
<evidence type="ECO:0000256" key="3">
    <source>
        <dbReference type="ARBA" id="ARBA00022801"/>
    </source>
</evidence>
<dbReference type="OrthoDB" id="9807664at2"/>
<evidence type="ECO:0000256" key="5">
    <source>
        <dbReference type="ARBA" id="ARBA00023204"/>
    </source>
</evidence>
<reference evidence="11" key="1">
    <citation type="submission" date="2019-01" db="EMBL/GenBank/DDBJ databases">
        <title>Cytophagaceae bacterium strain CAR-16.</title>
        <authorList>
            <person name="Chen W.-M."/>
        </authorList>
    </citation>
    <scope>NUCLEOTIDE SEQUENCE [LARGE SCALE GENOMIC DNA]</scope>
    <source>
        <strain evidence="11">ICH-30</strain>
    </source>
</reference>
<dbReference type="InterPro" id="IPR011257">
    <property type="entry name" value="DNA_glycosylase"/>
</dbReference>
<dbReference type="EMBL" id="SBKQ01000003">
    <property type="protein sequence ID" value="RXR34091.1"/>
    <property type="molecule type" value="Genomic_DNA"/>
</dbReference>
<dbReference type="SUPFAM" id="SSF48150">
    <property type="entry name" value="DNA-glycosylase"/>
    <property type="match status" value="1"/>
</dbReference>
<evidence type="ECO:0000256" key="2">
    <source>
        <dbReference type="ARBA" id="ARBA00022763"/>
    </source>
</evidence>
<keyword evidence="4 9" id="KW-0862">Zinc</keyword>
<feature type="binding site" evidence="9">
    <location>
        <position position="178"/>
    </location>
    <ligand>
        <name>Zn(2+)</name>
        <dbReference type="ChEBI" id="CHEBI:29105"/>
    </ligand>
</feature>
<keyword evidence="11" id="KW-1185">Reference proteome</keyword>
<keyword evidence="3" id="KW-0378">Hydrolase</keyword>
<evidence type="ECO:0000256" key="1">
    <source>
        <dbReference type="ARBA" id="ARBA00022723"/>
    </source>
</evidence>
<accession>A0A4Q1KV02</accession>
<feature type="binding site" evidence="9">
    <location>
        <position position="20"/>
    </location>
    <ligand>
        <name>Zn(2+)</name>
        <dbReference type="ChEBI" id="CHEBI:29105"/>
    </ligand>
</feature>
<comment type="catalytic activity">
    <reaction evidence="6">
        <text>Hydrolysis of alkylated DNA, releasing 3-methyladenine.</text>
        <dbReference type="EC" id="3.2.2.20"/>
    </reaction>
</comment>
<comment type="function">
    <text evidence="7">Hydrolysis of the deoxyribose N-glycosidic bond to excise 3-methyladenine from the damaged DNA polymer formed by alkylation lesions.</text>
</comment>
<feature type="binding site" evidence="9">
    <location>
        <position position="182"/>
    </location>
    <ligand>
        <name>Zn(2+)</name>
        <dbReference type="ChEBI" id="CHEBI:29105"/>
    </ligand>
</feature>
<dbReference type="RefSeq" id="WP_129463378.1">
    <property type="nucleotide sequence ID" value="NZ_SBKQ01000003.1"/>
</dbReference>
<dbReference type="Proteomes" id="UP000289734">
    <property type="component" value="Unassembled WGS sequence"/>
</dbReference>
<dbReference type="InterPro" id="IPR005019">
    <property type="entry name" value="Adenine_glyco"/>
</dbReference>
<dbReference type="PANTHER" id="PTHR30037">
    <property type="entry name" value="DNA-3-METHYLADENINE GLYCOSYLASE 1"/>
    <property type="match status" value="1"/>
</dbReference>
<dbReference type="PANTHER" id="PTHR30037:SF4">
    <property type="entry name" value="DNA-3-METHYLADENINE GLYCOSYLASE I"/>
    <property type="match status" value="1"/>
</dbReference>
<dbReference type="GO" id="GO:0008725">
    <property type="term" value="F:DNA-3-methyladenine glycosylase activity"/>
    <property type="evidence" value="ECO:0007669"/>
    <property type="project" value="UniProtKB-EC"/>
</dbReference>
<dbReference type="EC" id="3.2.2.20" evidence="8"/>
<keyword evidence="5" id="KW-0234">DNA repair</keyword>
<dbReference type="GO" id="GO:0006284">
    <property type="term" value="P:base-excision repair"/>
    <property type="evidence" value="ECO:0007669"/>
    <property type="project" value="InterPro"/>
</dbReference>
<comment type="caution">
    <text evidence="10">The sequence shown here is derived from an EMBL/GenBank/DDBJ whole genome shotgun (WGS) entry which is preliminary data.</text>
</comment>
<sequence>MAIKNRCTWCEKDDLYRNYHDEEWGVPVYDDQKLFEFLILETFQAGVSWHLILKKRENFRKAFLNFDYKQVALFGDYEVQELMKDAGIIRNTLKIESAINNAKAFIKVQEEFGSFSKFIWSYVDGKPIINNFTSLNQVPAYTPLAEKISKDLKKRGFKFIGPTTMYAHMQATGMVNDHFLDCWKRS</sequence>
<evidence type="ECO:0000256" key="4">
    <source>
        <dbReference type="ARBA" id="ARBA00022833"/>
    </source>
</evidence>
<organism evidence="10 11">
    <name type="scientific">Flavobacterium piscinae</name>
    <dbReference type="NCBI Taxonomy" id="2506424"/>
    <lineage>
        <taxon>Bacteria</taxon>
        <taxon>Pseudomonadati</taxon>
        <taxon>Bacteroidota</taxon>
        <taxon>Flavobacteriia</taxon>
        <taxon>Flavobacteriales</taxon>
        <taxon>Flavobacteriaceae</taxon>
        <taxon>Flavobacterium</taxon>
    </lineage>
</organism>
<dbReference type="GO" id="GO:0046872">
    <property type="term" value="F:metal ion binding"/>
    <property type="evidence" value="ECO:0007669"/>
    <property type="project" value="UniProtKB-KW"/>
</dbReference>
<name>A0A4Q1KV02_9FLAO</name>
<evidence type="ECO:0000313" key="11">
    <source>
        <dbReference type="Proteomes" id="UP000289734"/>
    </source>
</evidence>
<dbReference type="NCBIfam" id="TIGR00624">
    <property type="entry name" value="tag"/>
    <property type="match status" value="1"/>
</dbReference>
<evidence type="ECO:0000256" key="6">
    <source>
        <dbReference type="ARBA" id="ARBA00052558"/>
    </source>
</evidence>
<dbReference type="InterPro" id="IPR052891">
    <property type="entry name" value="DNA-3mA_glycosylase"/>
</dbReference>
<proteinExistence type="predicted"/>
<dbReference type="Gene3D" id="1.10.340.30">
    <property type="entry name" value="Hypothetical protein, domain 2"/>
    <property type="match status" value="1"/>
</dbReference>
<dbReference type="Pfam" id="PF03352">
    <property type="entry name" value="Adenine_glyco"/>
    <property type="match status" value="1"/>
</dbReference>